<organism evidence="8 9">
    <name type="scientific">Corynebacterium xerosis</name>
    <dbReference type="NCBI Taxonomy" id="1725"/>
    <lineage>
        <taxon>Bacteria</taxon>
        <taxon>Bacillati</taxon>
        <taxon>Actinomycetota</taxon>
        <taxon>Actinomycetes</taxon>
        <taxon>Mycobacteriales</taxon>
        <taxon>Corynebacteriaceae</taxon>
        <taxon>Corynebacterium</taxon>
    </lineage>
</organism>
<accession>A0A2N6SZ51</accession>
<dbReference type="STRING" id="1725.WU86_07335"/>
<dbReference type="PANTHER" id="PTHR13799">
    <property type="entry name" value="NGG1 INTERACTING FACTOR 3"/>
    <property type="match status" value="1"/>
</dbReference>
<feature type="binding site" evidence="6">
    <location>
        <position position="342"/>
    </location>
    <ligand>
        <name>a divalent metal cation</name>
        <dbReference type="ChEBI" id="CHEBI:60240"/>
        <label>1</label>
    </ligand>
</feature>
<evidence type="ECO:0000313" key="9">
    <source>
        <dbReference type="Proteomes" id="UP000235363"/>
    </source>
</evidence>
<evidence type="ECO:0000256" key="1">
    <source>
        <dbReference type="ARBA" id="ARBA00006964"/>
    </source>
</evidence>
<dbReference type="InterPro" id="IPR036069">
    <property type="entry name" value="DUF34/NIF3_sf"/>
</dbReference>
<comment type="similarity">
    <text evidence="1 5">Belongs to the GTP cyclohydrolase I type 2/NIF3 family.</text>
</comment>
<dbReference type="PIRSF" id="PIRSF037489">
    <property type="entry name" value="UCP037489_NIF3_YqfO"/>
    <property type="match status" value="1"/>
</dbReference>
<gene>
    <name evidence="8" type="ORF">CJ204_06370</name>
</gene>
<evidence type="ECO:0000256" key="2">
    <source>
        <dbReference type="ARBA" id="ARBA00011643"/>
    </source>
</evidence>
<dbReference type="NCBIfam" id="TIGR00486">
    <property type="entry name" value="YbgI_SA1388"/>
    <property type="match status" value="1"/>
</dbReference>
<evidence type="ECO:0000256" key="3">
    <source>
        <dbReference type="ARBA" id="ARBA00022112"/>
    </source>
</evidence>
<dbReference type="FunFam" id="3.40.1390.30:FF:000001">
    <property type="entry name" value="GTP cyclohydrolase 1 type 2"/>
    <property type="match status" value="1"/>
</dbReference>
<dbReference type="Proteomes" id="UP000235363">
    <property type="component" value="Unassembled WGS sequence"/>
</dbReference>
<dbReference type="PANTHER" id="PTHR13799:SF14">
    <property type="entry name" value="GTP CYCLOHYDROLASE 1 TYPE 2 HOMOLOG"/>
    <property type="match status" value="1"/>
</dbReference>
<name>A0A2N6SZ51_9CORY</name>
<feature type="region of interest" description="Disordered" evidence="7">
    <location>
        <begin position="376"/>
        <end position="395"/>
    </location>
</feature>
<comment type="subunit">
    <text evidence="2">Homohexamer.</text>
</comment>
<feature type="binding site" evidence="6">
    <location>
        <position position="105"/>
    </location>
    <ligand>
        <name>a divalent metal cation</name>
        <dbReference type="ChEBI" id="CHEBI:60240"/>
        <label>1</label>
    </ligand>
</feature>
<dbReference type="GO" id="GO:0005737">
    <property type="term" value="C:cytoplasm"/>
    <property type="evidence" value="ECO:0007669"/>
    <property type="project" value="TreeGrafter"/>
</dbReference>
<dbReference type="InterPro" id="IPR015867">
    <property type="entry name" value="N-reg_PII/ATP_PRibTrfase_C"/>
</dbReference>
<dbReference type="Pfam" id="PF01784">
    <property type="entry name" value="DUF34_NIF3"/>
    <property type="match status" value="1"/>
</dbReference>
<evidence type="ECO:0000256" key="4">
    <source>
        <dbReference type="ARBA" id="ARBA00022723"/>
    </source>
</evidence>
<dbReference type="Gene3D" id="3.40.1390.30">
    <property type="entry name" value="NIF3 (NGG1p interacting factor 3)-like"/>
    <property type="match status" value="2"/>
</dbReference>
<evidence type="ECO:0000313" key="8">
    <source>
        <dbReference type="EMBL" id="PMC62333.1"/>
    </source>
</evidence>
<keyword evidence="4 5" id="KW-0479">Metal-binding</keyword>
<dbReference type="Gene3D" id="3.30.70.120">
    <property type="match status" value="1"/>
</dbReference>
<protein>
    <recommendedName>
        <fullName evidence="3 5">GTP cyclohydrolase 1 type 2 homolog</fullName>
    </recommendedName>
</protein>
<dbReference type="SUPFAM" id="SSF102705">
    <property type="entry name" value="NIF3 (NGG1p interacting factor 3)-like"/>
    <property type="match status" value="1"/>
</dbReference>
<dbReference type="InterPro" id="IPR002678">
    <property type="entry name" value="DUF34/NIF3"/>
</dbReference>
<feature type="binding site" evidence="6">
    <location>
        <position position="338"/>
    </location>
    <ligand>
        <name>a divalent metal cation</name>
        <dbReference type="ChEBI" id="CHEBI:60240"/>
        <label>1</label>
    </ligand>
</feature>
<sequence length="395" mass="42101">MNVTVADVRRVLDAAYPPELAEEWDKVGLICGDPDEPVSRVAVALDCTDAVADAALASGAQMLVVHHPLLLRGVSSVAADTPKGRILHKLIRGRVALFAAHTNADSARPGVNDRLAELLGVHPGAPLAPKPGRHLDAWVVRVPATHADAVKDAVFDAGAGSVGDYDACAFELTGRGQFRPGDDADPFLGERGEVEHVDEQRIEFVAEPHLRAKVHAALLAAHPYEEPSFDILESQVGDLDPESALGIGRVGDLDEPMTFRDFVGRVGKRLPATEWGVRGAGDPDRMIRRVAVASGSGDSFLDTARKLGVDAFVTSDLRHHPVDEALRDGGPCIVDTAHWASEFPWCGQAADLLAGALDLDTEVLDIRTDPWNVAAGASLDDDHASTTTDIPEENR</sequence>
<dbReference type="EMBL" id="PNHF01000012">
    <property type="protein sequence ID" value="PMC62333.1"/>
    <property type="molecule type" value="Genomic_DNA"/>
</dbReference>
<feature type="binding site" evidence="6">
    <location>
        <position position="67"/>
    </location>
    <ligand>
        <name>a divalent metal cation</name>
        <dbReference type="ChEBI" id="CHEBI:60240"/>
        <label>1</label>
    </ligand>
</feature>
<dbReference type="GO" id="GO:0046872">
    <property type="term" value="F:metal ion binding"/>
    <property type="evidence" value="ECO:0007669"/>
    <property type="project" value="UniProtKB-UniRule"/>
</dbReference>
<dbReference type="RefSeq" id="WP_102212753.1">
    <property type="nucleotide sequence ID" value="NZ_PNHF01000012.1"/>
</dbReference>
<reference evidence="8 9" key="1">
    <citation type="submission" date="2017-09" db="EMBL/GenBank/DDBJ databases">
        <title>Bacterial strain isolated from the female urinary microbiota.</title>
        <authorList>
            <person name="Thomas-White K."/>
            <person name="Kumar N."/>
            <person name="Forster S."/>
            <person name="Putonti C."/>
            <person name="Lawley T."/>
            <person name="Wolfe A.J."/>
        </authorList>
    </citation>
    <scope>NUCLEOTIDE SEQUENCE [LARGE SCALE GENOMIC DNA]</scope>
    <source>
        <strain evidence="8 9">UMB0908</strain>
    </source>
</reference>
<evidence type="ECO:0000256" key="6">
    <source>
        <dbReference type="PIRSR" id="PIRSR602678-1"/>
    </source>
</evidence>
<dbReference type="InterPro" id="IPR017221">
    <property type="entry name" value="DUF34/NIF3_bac"/>
</dbReference>
<evidence type="ECO:0000256" key="5">
    <source>
        <dbReference type="PIRNR" id="PIRNR037489"/>
    </source>
</evidence>
<dbReference type="AlphaFoldDB" id="A0A2N6SZ51"/>
<proteinExistence type="inferred from homology"/>
<evidence type="ECO:0000256" key="7">
    <source>
        <dbReference type="SAM" id="MobiDB-lite"/>
    </source>
</evidence>
<comment type="caution">
    <text evidence="8">The sequence shown here is derived from an EMBL/GenBank/DDBJ whole genome shotgun (WGS) entry which is preliminary data.</text>
</comment>
<feature type="binding site" evidence="6">
    <location>
        <position position="66"/>
    </location>
    <ligand>
        <name>a divalent metal cation</name>
        <dbReference type="ChEBI" id="CHEBI:60240"/>
        <label>1</label>
    </ligand>
</feature>